<sequence>MPELRSRTTKVIEKSSTKEKKKPMSKGKRIKQTIVAKDDDVTTFKEFPKTPEERSTFINCKTNRVITPFHYQVYDLCAQIPRGQVSTYKAISDALKSHPRAVGQALRLNPFCPLPIPCHRVIATNLAIGGFSGGWGDCQFVADKKAKLASEGCVFNEYYEFQSNADGKKEIFTDFKL</sequence>
<feature type="domain" description="Methylated-DNA-[protein]-cysteine S-methyltransferase DNA binding" evidence="13">
    <location>
        <begin position="68"/>
        <end position="152"/>
    </location>
</feature>
<evidence type="ECO:0000256" key="4">
    <source>
        <dbReference type="ARBA" id="ARBA00015377"/>
    </source>
</evidence>
<evidence type="ECO:0000256" key="7">
    <source>
        <dbReference type="ARBA" id="ARBA00022763"/>
    </source>
</evidence>
<dbReference type="GO" id="GO:0003908">
    <property type="term" value="F:methylated-DNA-[protein]-cysteine S-methyltransferase activity"/>
    <property type="evidence" value="ECO:0007669"/>
    <property type="project" value="UniProtKB-EC"/>
</dbReference>
<evidence type="ECO:0000259" key="13">
    <source>
        <dbReference type="Pfam" id="PF01035"/>
    </source>
</evidence>
<keyword evidence="6" id="KW-0808">Transferase</keyword>
<dbReference type="OrthoDB" id="1907495at2759"/>
<comment type="catalytic activity">
    <reaction evidence="11">
        <text>a 6-O-methyl-2'-deoxyguanosine in DNA + L-cysteinyl-[protein] = S-methyl-L-cysteinyl-[protein] + a 2'-deoxyguanosine in DNA</text>
        <dbReference type="Rhea" id="RHEA:24000"/>
        <dbReference type="Rhea" id="RHEA-COMP:10131"/>
        <dbReference type="Rhea" id="RHEA-COMP:10132"/>
        <dbReference type="Rhea" id="RHEA-COMP:11367"/>
        <dbReference type="Rhea" id="RHEA-COMP:11368"/>
        <dbReference type="ChEBI" id="CHEBI:29950"/>
        <dbReference type="ChEBI" id="CHEBI:82612"/>
        <dbReference type="ChEBI" id="CHEBI:85445"/>
        <dbReference type="ChEBI" id="CHEBI:85448"/>
        <dbReference type="EC" id="2.1.1.63"/>
    </reaction>
</comment>
<keyword evidence="8" id="KW-0234">DNA repair</keyword>
<dbReference type="InterPro" id="IPR036388">
    <property type="entry name" value="WH-like_DNA-bd_sf"/>
</dbReference>
<evidence type="ECO:0000256" key="5">
    <source>
        <dbReference type="ARBA" id="ARBA00022603"/>
    </source>
</evidence>
<dbReference type="NCBIfam" id="TIGR00589">
    <property type="entry name" value="ogt"/>
    <property type="match status" value="1"/>
</dbReference>
<dbReference type="AlphaFoldDB" id="A0A077X2H8"/>
<evidence type="ECO:0000256" key="3">
    <source>
        <dbReference type="ARBA" id="ARBA00011918"/>
    </source>
</evidence>
<proteinExistence type="inferred from homology"/>
<gene>
    <name evidence="14" type="ORF">LRAMOSA05964</name>
</gene>
<keyword evidence="5" id="KW-0489">Methyltransferase</keyword>
<evidence type="ECO:0000256" key="1">
    <source>
        <dbReference type="ARBA" id="ARBA00001286"/>
    </source>
</evidence>
<evidence type="ECO:0000313" key="14">
    <source>
        <dbReference type="EMBL" id="CDS13790.1"/>
    </source>
</evidence>
<evidence type="ECO:0000256" key="8">
    <source>
        <dbReference type="ARBA" id="ARBA00023204"/>
    </source>
</evidence>
<feature type="region of interest" description="Disordered" evidence="12">
    <location>
        <begin position="1"/>
        <end position="30"/>
    </location>
</feature>
<dbReference type="PANTHER" id="PTHR10815">
    <property type="entry name" value="METHYLATED-DNA--PROTEIN-CYSTEINE METHYLTRANSFERASE"/>
    <property type="match status" value="1"/>
</dbReference>
<dbReference type="SUPFAM" id="SSF46767">
    <property type="entry name" value="Methylated DNA-protein cysteine methyltransferase, C-terminal domain"/>
    <property type="match status" value="1"/>
</dbReference>
<dbReference type="InterPro" id="IPR001497">
    <property type="entry name" value="MethylDNA_cys_MeTrfase_AS"/>
</dbReference>
<dbReference type="CDD" id="cd06445">
    <property type="entry name" value="ATase"/>
    <property type="match status" value="1"/>
</dbReference>
<dbReference type="PANTHER" id="PTHR10815:SF13">
    <property type="entry name" value="METHYLATED-DNA--PROTEIN-CYSTEINE METHYLTRANSFERASE"/>
    <property type="match status" value="1"/>
</dbReference>
<evidence type="ECO:0000256" key="9">
    <source>
        <dbReference type="ARBA" id="ARBA00030795"/>
    </source>
</evidence>
<keyword evidence="7" id="KW-0227">DNA damage</keyword>
<feature type="compositionally biased region" description="Basic residues" evidence="12">
    <location>
        <begin position="19"/>
        <end position="30"/>
    </location>
</feature>
<organism evidence="14">
    <name type="scientific">Lichtheimia ramosa</name>
    <dbReference type="NCBI Taxonomy" id="688394"/>
    <lineage>
        <taxon>Eukaryota</taxon>
        <taxon>Fungi</taxon>
        <taxon>Fungi incertae sedis</taxon>
        <taxon>Mucoromycota</taxon>
        <taxon>Mucoromycotina</taxon>
        <taxon>Mucoromycetes</taxon>
        <taxon>Mucorales</taxon>
        <taxon>Lichtheimiaceae</taxon>
        <taxon>Lichtheimia</taxon>
    </lineage>
</organism>
<dbReference type="InterPro" id="IPR036217">
    <property type="entry name" value="MethylDNA_cys_MeTrfase_DNAb"/>
</dbReference>
<reference evidence="14" key="1">
    <citation type="journal article" date="2014" name="Genome Announc.">
        <title>De novo whole-genome sequence and genome annotation of Lichtheimia ramosa.</title>
        <authorList>
            <person name="Linde J."/>
            <person name="Schwartze V."/>
            <person name="Binder U."/>
            <person name="Lass-Florl C."/>
            <person name="Voigt K."/>
            <person name="Horn F."/>
        </authorList>
    </citation>
    <scope>NUCLEOTIDE SEQUENCE</scope>
    <source>
        <strain evidence="14">JMRC FSU:6197</strain>
    </source>
</reference>
<evidence type="ECO:0000256" key="10">
    <source>
        <dbReference type="ARBA" id="ARBA00031621"/>
    </source>
</evidence>
<dbReference type="Gene3D" id="1.10.10.10">
    <property type="entry name" value="Winged helix-like DNA-binding domain superfamily/Winged helix DNA-binding domain"/>
    <property type="match status" value="1"/>
</dbReference>
<protein>
    <recommendedName>
        <fullName evidence="4">Methylated-DNA--protein-cysteine methyltransferase</fullName>
        <ecNumber evidence="3">2.1.1.63</ecNumber>
    </recommendedName>
    <alternativeName>
        <fullName evidence="9">6-O-methylguanine-DNA methyltransferase</fullName>
    </alternativeName>
    <alternativeName>
        <fullName evidence="10">O-6-methylguanine-DNA-alkyltransferase</fullName>
    </alternativeName>
</protein>
<dbReference type="EC" id="2.1.1.63" evidence="3"/>
<dbReference type="PROSITE" id="PS00374">
    <property type="entry name" value="MGMT"/>
    <property type="match status" value="1"/>
</dbReference>
<dbReference type="GO" id="GO:0006281">
    <property type="term" value="P:DNA repair"/>
    <property type="evidence" value="ECO:0007669"/>
    <property type="project" value="UniProtKB-KW"/>
</dbReference>
<name>A0A077X2H8_9FUNG</name>
<evidence type="ECO:0000256" key="11">
    <source>
        <dbReference type="ARBA" id="ARBA00049348"/>
    </source>
</evidence>
<feature type="compositionally biased region" description="Basic and acidic residues" evidence="12">
    <location>
        <begin position="1"/>
        <end position="18"/>
    </location>
</feature>
<accession>A0A077X2H8</accession>
<evidence type="ECO:0000256" key="2">
    <source>
        <dbReference type="ARBA" id="ARBA00008711"/>
    </source>
</evidence>
<dbReference type="GO" id="GO:0032259">
    <property type="term" value="P:methylation"/>
    <property type="evidence" value="ECO:0007669"/>
    <property type="project" value="UniProtKB-KW"/>
</dbReference>
<comment type="catalytic activity">
    <reaction evidence="1">
        <text>a 4-O-methyl-thymidine in DNA + L-cysteinyl-[protein] = a thymidine in DNA + S-methyl-L-cysteinyl-[protein]</text>
        <dbReference type="Rhea" id="RHEA:53428"/>
        <dbReference type="Rhea" id="RHEA-COMP:10131"/>
        <dbReference type="Rhea" id="RHEA-COMP:10132"/>
        <dbReference type="Rhea" id="RHEA-COMP:13555"/>
        <dbReference type="Rhea" id="RHEA-COMP:13556"/>
        <dbReference type="ChEBI" id="CHEBI:29950"/>
        <dbReference type="ChEBI" id="CHEBI:82612"/>
        <dbReference type="ChEBI" id="CHEBI:137386"/>
        <dbReference type="ChEBI" id="CHEBI:137387"/>
        <dbReference type="EC" id="2.1.1.63"/>
    </reaction>
</comment>
<dbReference type="InterPro" id="IPR014048">
    <property type="entry name" value="MethylDNA_cys_MeTrfase_DNA-bd"/>
</dbReference>
<comment type="similarity">
    <text evidence="2">Belongs to the MGMT family.</text>
</comment>
<dbReference type="EMBL" id="LK023385">
    <property type="protein sequence ID" value="CDS13790.1"/>
    <property type="molecule type" value="Genomic_DNA"/>
</dbReference>
<evidence type="ECO:0000256" key="12">
    <source>
        <dbReference type="SAM" id="MobiDB-lite"/>
    </source>
</evidence>
<dbReference type="Pfam" id="PF01035">
    <property type="entry name" value="DNA_binding_1"/>
    <property type="match status" value="1"/>
</dbReference>
<evidence type="ECO:0000256" key="6">
    <source>
        <dbReference type="ARBA" id="ARBA00022679"/>
    </source>
</evidence>